<keyword evidence="4" id="KW-1185">Reference proteome</keyword>
<keyword evidence="2" id="KW-1133">Transmembrane helix</keyword>
<feature type="compositionally biased region" description="Low complexity" evidence="1">
    <location>
        <begin position="14"/>
        <end position="24"/>
    </location>
</feature>
<feature type="transmembrane region" description="Helical" evidence="2">
    <location>
        <begin position="29"/>
        <end position="46"/>
    </location>
</feature>
<evidence type="ECO:0000256" key="1">
    <source>
        <dbReference type="SAM" id="MobiDB-lite"/>
    </source>
</evidence>
<gene>
    <name evidence="3" type="ORF">B1806_09860</name>
</gene>
<dbReference type="Proteomes" id="UP000307749">
    <property type="component" value="Unassembled WGS sequence"/>
</dbReference>
<feature type="region of interest" description="Disordered" evidence="1">
    <location>
        <begin position="1"/>
        <end position="26"/>
    </location>
</feature>
<evidence type="ECO:0000256" key="2">
    <source>
        <dbReference type="SAM" id="Phobius"/>
    </source>
</evidence>
<accession>A0A4S3KM51</accession>
<evidence type="ECO:0000313" key="3">
    <source>
        <dbReference type="EMBL" id="THD09953.1"/>
    </source>
</evidence>
<proteinExistence type="predicted"/>
<comment type="caution">
    <text evidence="3">The sequence shown here is derived from an EMBL/GenBank/DDBJ whole genome shotgun (WGS) entry which is preliminary data.</text>
</comment>
<sequence length="103" mass="10772">MAGAQAVVVPGPESAMSSSSMRQSTPVRATPSLGALALLAASGLLLQPWLPQGLGLALTLSALLLMPLLHARLRQLLLLAGGAALLWSLRALARRRARRDTSR</sequence>
<evidence type="ECO:0000313" key="4">
    <source>
        <dbReference type="Proteomes" id="UP000307749"/>
    </source>
</evidence>
<dbReference type="EMBL" id="MWQO01000034">
    <property type="protein sequence ID" value="THD09953.1"/>
    <property type="molecule type" value="Genomic_DNA"/>
</dbReference>
<feature type="transmembrane region" description="Helical" evidence="2">
    <location>
        <begin position="76"/>
        <end position="93"/>
    </location>
</feature>
<keyword evidence="2" id="KW-0812">Transmembrane</keyword>
<dbReference type="AlphaFoldDB" id="A0A4S3KM51"/>
<keyword evidence="2" id="KW-0472">Membrane</keyword>
<protein>
    <submittedName>
        <fullName evidence="3">Uncharacterized protein</fullName>
    </submittedName>
</protein>
<reference evidence="3 4" key="1">
    <citation type="submission" date="2017-02" db="EMBL/GenBank/DDBJ databases">
        <title>Whole genome sequencing of Metallibacterium scheffleri DSM 24874 (T).</title>
        <authorList>
            <person name="Kumar S."/>
            <person name="Patil P."/>
            <person name="Patil P.B."/>
        </authorList>
    </citation>
    <scope>NUCLEOTIDE SEQUENCE [LARGE SCALE GENOMIC DNA]</scope>
    <source>
        <strain evidence="3 4">DSM 24874</strain>
    </source>
</reference>
<name>A0A4S3KM51_9GAMM</name>
<organism evidence="3 4">
    <name type="scientific">Metallibacterium scheffleri</name>
    <dbReference type="NCBI Taxonomy" id="993689"/>
    <lineage>
        <taxon>Bacteria</taxon>
        <taxon>Pseudomonadati</taxon>
        <taxon>Pseudomonadota</taxon>
        <taxon>Gammaproteobacteria</taxon>
        <taxon>Lysobacterales</taxon>
        <taxon>Rhodanobacteraceae</taxon>
        <taxon>Metallibacterium</taxon>
    </lineage>
</organism>